<dbReference type="PROSITE" id="PS51257">
    <property type="entry name" value="PROKAR_LIPOPROTEIN"/>
    <property type="match status" value="1"/>
</dbReference>
<evidence type="ECO:0000256" key="1">
    <source>
        <dbReference type="SAM" id="Phobius"/>
    </source>
</evidence>
<gene>
    <name evidence="2" type="ORF">B9Z19DRAFT_1089467</name>
</gene>
<evidence type="ECO:0000313" key="2">
    <source>
        <dbReference type="EMBL" id="PUU75846.1"/>
    </source>
</evidence>
<protein>
    <submittedName>
        <fullName evidence="2">Uncharacterized protein</fullName>
    </submittedName>
</protein>
<keyword evidence="1" id="KW-0812">Transmembrane</keyword>
<name>A0A2T6ZK64_TUBBO</name>
<reference evidence="2 3" key="1">
    <citation type="submission" date="2017-04" db="EMBL/GenBank/DDBJ databases">
        <title>Draft genome sequence of Tuber borchii Vittad., a whitish edible truffle.</title>
        <authorList>
            <consortium name="DOE Joint Genome Institute"/>
            <person name="Murat C."/>
            <person name="Kuo A."/>
            <person name="Barry K.W."/>
            <person name="Clum A."/>
            <person name="Dockter R.B."/>
            <person name="Fauchery L."/>
            <person name="Iotti M."/>
            <person name="Kohler A."/>
            <person name="Labutti K."/>
            <person name="Lindquist E.A."/>
            <person name="Lipzen A."/>
            <person name="Ohm R.A."/>
            <person name="Wang M."/>
            <person name="Grigoriev I.V."/>
            <person name="Zambonelli A."/>
            <person name="Martin F.M."/>
        </authorList>
    </citation>
    <scope>NUCLEOTIDE SEQUENCE [LARGE SCALE GENOMIC DNA]</scope>
    <source>
        <strain evidence="2 3">Tbo3840</strain>
    </source>
</reference>
<dbReference type="AlphaFoldDB" id="A0A2T6ZK64"/>
<feature type="transmembrane region" description="Helical" evidence="1">
    <location>
        <begin position="20"/>
        <end position="42"/>
    </location>
</feature>
<keyword evidence="1" id="KW-1133">Transmembrane helix</keyword>
<sequence>MGYLERQAFLTQLGQVARKYRYYTVLIVTASCTTPVMLYLIITCQFGENVFVSYDRLDVTGASY</sequence>
<keyword evidence="1" id="KW-0472">Membrane</keyword>
<keyword evidence="3" id="KW-1185">Reference proteome</keyword>
<evidence type="ECO:0000313" key="3">
    <source>
        <dbReference type="Proteomes" id="UP000244722"/>
    </source>
</evidence>
<comment type="caution">
    <text evidence="2">The sequence shown here is derived from an EMBL/GenBank/DDBJ whole genome shotgun (WGS) entry which is preliminary data.</text>
</comment>
<proteinExistence type="predicted"/>
<dbReference type="EMBL" id="NESQ01000212">
    <property type="protein sequence ID" value="PUU75846.1"/>
    <property type="molecule type" value="Genomic_DNA"/>
</dbReference>
<dbReference type="Proteomes" id="UP000244722">
    <property type="component" value="Unassembled WGS sequence"/>
</dbReference>
<accession>A0A2T6ZK64</accession>
<organism evidence="2 3">
    <name type="scientific">Tuber borchii</name>
    <name type="common">White truffle</name>
    <dbReference type="NCBI Taxonomy" id="42251"/>
    <lineage>
        <taxon>Eukaryota</taxon>
        <taxon>Fungi</taxon>
        <taxon>Dikarya</taxon>
        <taxon>Ascomycota</taxon>
        <taxon>Pezizomycotina</taxon>
        <taxon>Pezizomycetes</taxon>
        <taxon>Pezizales</taxon>
        <taxon>Tuberaceae</taxon>
        <taxon>Tuber</taxon>
    </lineage>
</organism>